<evidence type="ECO:0000259" key="6">
    <source>
        <dbReference type="Pfam" id="PF12698"/>
    </source>
</evidence>
<evidence type="ECO:0000313" key="7">
    <source>
        <dbReference type="EMBL" id="MEX3595539.1"/>
    </source>
</evidence>
<evidence type="ECO:0000313" key="8">
    <source>
        <dbReference type="Proteomes" id="UP001558481"/>
    </source>
</evidence>
<organism evidence="7 8">
    <name type="scientific">Kocuria carniphila</name>
    <dbReference type="NCBI Taxonomy" id="262208"/>
    <lineage>
        <taxon>Bacteria</taxon>
        <taxon>Bacillati</taxon>
        <taxon>Actinomycetota</taxon>
        <taxon>Actinomycetes</taxon>
        <taxon>Micrococcales</taxon>
        <taxon>Micrococcaceae</taxon>
        <taxon>Kocuria</taxon>
    </lineage>
</organism>
<dbReference type="Proteomes" id="UP001558481">
    <property type="component" value="Unassembled WGS sequence"/>
</dbReference>
<gene>
    <name evidence="7" type="ORF">VVR66_12530</name>
</gene>
<feature type="domain" description="ABC-2 type transporter transmembrane" evidence="6">
    <location>
        <begin position="26"/>
        <end position="350"/>
    </location>
</feature>
<feature type="transmembrane region" description="Helical" evidence="5">
    <location>
        <begin position="160"/>
        <end position="181"/>
    </location>
</feature>
<comment type="subcellular location">
    <subcellularLocation>
        <location evidence="1">Membrane</location>
        <topology evidence="1">Multi-pass membrane protein</topology>
    </subcellularLocation>
</comment>
<feature type="transmembrane region" description="Helical" evidence="5">
    <location>
        <begin position="202"/>
        <end position="232"/>
    </location>
</feature>
<dbReference type="RefSeq" id="WP_095798645.1">
    <property type="nucleotide sequence ID" value="NZ_JAYWLU010000014.1"/>
</dbReference>
<accession>A0ABV3V462</accession>
<sequence length="384" mass="40877">MSKPAFLSTLGVVTQREFKRSFWTRSTVITLATVLLIMLAMLIVPRILSPDSGEKTIAVTGASSSQAQELSTAANKVGVNLEVTNSETLPEEADALWSVSPQGPEGNALEVRKASEQNELSQSVDRIRLAYLDGQGESTSLEAPAISAVEQDENEAQLLVIAYFVVLVGFNLVVSNASLVAQRTIEEKGNRVIDILIPRFHLYGFIAGKVCGTGLAGVAQLLLLGVMAAGLLTVTGSSATVGLVLTVLPHAIIWYVLGFLFFGFLYAGLGSLLRSPAEGAALQAPLQLLNLGLFVVAIFALQDPSAPWVQSLVAIPPFSLVLGPIVSVVSGWTPTLVVGGILTAVAVVVLSFLGVRLYRWGIVNEDWRRLFRRRSSGQPAPADD</sequence>
<dbReference type="EMBL" id="JAYWLU010000014">
    <property type="protein sequence ID" value="MEX3595539.1"/>
    <property type="molecule type" value="Genomic_DNA"/>
</dbReference>
<feature type="transmembrane region" description="Helical" evidence="5">
    <location>
        <begin position="252"/>
        <end position="273"/>
    </location>
</feature>
<reference evidence="7 8" key="1">
    <citation type="journal article" date="2024" name="Fungal Genet. Biol.">
        <title>The porcine skin microbiome exhibits broad fungal antagonism.</title>
        <authorList>
            <person name="De La Cruz K.F."/>
            <person name="Townsend E.C."/>
            <person name="Alex Cheong J.Z."/>
            <person name="Salamzade R."/>
            <person name="Liu A."/>
            <person name="Sandstrom S."/>
            <person name="Davila E."/>
            <person name="Huang L."/>
            <person name="Xu K.H."/>
            <person name="Wu S.Y."/>
            <person name="Meudt J.J."/>
            <person name="Shanmuganayagam D."/>
            <person name="Gibson A.L.F."/>
            <person name="Kalan L.R."/>
        </authorList>
    </citation>
    <scope>NUCLEOTIDE SEQUENCE [LARGE SCALE GENOMIC DNA]</scope>
    <source>
        <strain evidence="7 8">LK2625</strain>
    </source>
</reference>
<feature type="transmembrane region" description="Helical" evidence="5">
    <location>
        <begin position="336"/>
        <end position="358"/>
    </location>
</feature>
<name>A0ABV3V462_9MICC</name>
<evidence type="ECO:0000256" key="2">
    <source>
        <dbReference type="ARBA" id="ARBA00022692"/>
    </source>
</evidence>
<evidence type="ECO:0000256" key="5">
    <source>
        <dbReference type="SAM" id="Phobius"/>
    </source>
</evidence>
<evidence type="ECO:0000256" key="3">
    <source>
        <dbReference type="ARBA" id="ARBA00022989"/>
    </source>
</evidence>
<evidence type="ECO:0000256" key="4">
    <source>
        <dbReference type="ARBA" id="ARBA00023136"/>
    </source>
</evidence>
<keyword evidence="8" id="KW-1185">Reference proteome</keyword>
<keyword evidence="2 5" id="KW-0812">Transmembrane</keyword>
<feature type="transmembrane region" description="Helical" evidence="5">
    <location>
        <begin position="28"/>
        <end position="48"/>
    </location>
</feature>
<comment type="caution">
    <text evidence="7">The sequence shown here is derived from an EMBL/GenBank/DDBJ whole genome shotgun (WGS) entry which is preliminary data.</text>
</comment>
<evidence type="ECO:0000256" key="1">
    <source>
        <dbReference type="ARBA" id="ARBA00004141"/>
    </source>
</evidence>
<feature type="transmembrane region" description="Helical" evidence="5">
    <location>
        <begin position="285"/>
        <end position="302"/>
    </location>
</feature>
<keyword evidence="4 5" id="KW-0472">Membrane</keyword>
<proteinExistence type="predicted"/>
<dbReference type="InterPro" id="IPR013525">
    <property type="entry name" value="ABC2_TM"/>
</dbReference>
<keyword evidence="3 5" id="KW-1133">Transmembrane helix</keyword>
<dbReference type="Pfam" id="PF12698">
    <property type="entry name" value="ABC2_membrane_3"/>
    <property type="match status" value="1"/>
</dbReference>
<feature type="transmembrane region" description="Helical" evidence="5">
    <location>
        <begin position="308"/>
        <end position="329"/>
    </location>
</feature>
<protein>
    <submittedName>
        <fullName evidence="7">ABC transporter permease</fullName>
    </submittedName>
</protein>